<sequence length="417" mass="49149">MMHSTFNIKNRVKTDPNQNYIINSLYDSLISNNINTDIAQTFNTLHQIYHNSQINVKYSHIKIALATQSIFNLTLKFTSTKILYHKLILFQNLSNYQRIPRVNKYEFINNRQLQLFQGLNKLKLYTVLIQKKQLLNLSHHLLIKKKINNLFNRIAKQIYQNKLIAIFQLFYYSKKEKSLLENLNYYYSNKSIKDQERMSIKFASTTLFIQSINNKKLQYQSVFFIKLCEPAKLQQSIISSSLEDISINYDNSRTEELEIAEKKLNAICIFNQVIKKVVKKSFLSLKLHNLNNFNRGQSNNSSILNSQSGILRKLIRSGESILELYQSTNNTEQSKKDQEQDEIILKRKQMMCQTHHPEPIIKQRISIFVQTSQKIEKTKRESQKFQTVIISKKKSKFLLFLLISIIFGIFLILRIVQ</sequence>
<organism evidence="2 3">
    <name type="scientific">Paramecium sonneborni</name>
    <dbReference type="NCBI Taxonomy" id="65129"/>
    <lineage>
        <taxon>Eukaryota</taxon>
        <taxon>Sar</taxon>
        <taxon>Alveolata</taxon>
        <taxon>Ciliophora</taxon>
        <taxon>Intramacronucleata</taxon>
        <taxon>Oligohymenophorea</taxon>
        <taxon>Peniculida</taxon>
        <taxon>Parameciidae</taxon>
        <taxon>Paramecium</taxon>
    </lineage>
</organism>
<proteinExistence type="predicted"/>
<gene>
    <name evidence="2" type="ORF">PSON_ATCC_30995.1.T0770191</name>
</gene>
<evidence type="ECO:0008006" key="4">
    <source>
        <dbReference type="Google" id="ProtNLM"/>
    </source>
</evidence>
<keyword evidence="1" id="KW-1133">Transmembrane helix</keyword>
<evidence type="ECO:0000313" key="2">
    <source>
        <dbReference type="EMBL" id="CAD8102298.1"/>
    </source>
</evidence>
<protein>
    <recommendedName>
        <fullName evidence="4">Transmembrane protein</fullName>
    </recommendedName>
</protein>
<name>A0A8S1PIQ7_9CILI</name>
<keyword evidence="1" id="KW-0472">Membrane</keyword>
<evidence type="ECO:0000313" key="3">
    <source>
        <dbReference type="Proteomes" id="UP000692954"/>
    </source>
</evidence>
<evidence type="ECO:0000256" key="1">
    <source>
        <dbReference type="SAM" id="Phobius"/>
    </source>
</evidence>
<keyword evidence="3" id="KW-1185">Reference proteome</keyword>
<feature type="transmembrane region" description="Helical" evidence="1">
    <location>
        <begin position="397"/>
        <end position="416"/>
    </location>
</feature>
<reference evidence="2" key="1">
    <citation type="submission" date="2021-01" db="EMBL/GenBank/DDBJ databases">
        <authorList>
            <consortium name="Genoscope - CEA"/>
            <person name="William W."/>
        </authorList>
    </citation>
    <scope>NUCLEOTIDE SEQUENCE</scope>
</reference>
<accession>A0A8S1PIQ7</accession>
<dbReference type="EMBL" id="CAJJDN010000077">
    <property type="protein sequence ID" value="CAD8102298.1"/>
    <property type="molecule type" value="Genomic_DNA"/>
</dbReference>
<comment type="caution">
    <text evidence="2">The sequence shown here is derived from an EMBL/GenBank/DDBJ whole genome shotgun (WGS) entry which is preliminary data.</text>
</comment>
<keyword evidence="1" id="KW-0812">Transmembrane</keyword>
<dbReference type="AlphaFoldDB" id="A0A8S1PIQ7"/>
<dbReference type="OrthoDB" id="311849at2759"/>
<dbReference type="Proteomes" id="UP000692954">
    <property type="component" value="Unassembled WGS sequence"/>
</dbReference>